<comment type="similarity">
    <text evidence="1">Belongs to the sigma-70 factor family. ECF subfamily.</text>
</comment>
<dbReference type="OrthoDB" id="3211555at2"/>
<evidence type="ECO:0000256" key="1">
    <source>
        <dbReference type="ARBA" id="ARBA00010641"/>
    </source>
</evidence>
<dbReference type="NCBIfam" id="TIGR02937">
    <property type="entry name" value="sigma70-ECF"/>
    <property type="match status" value="1"/>
</dbReference>
<evidence type="ECO:0000259" key="6">
    <source>
        <dbReference type="Pfam" id="PF04542"/>
    </source>
</evidence>
<dbReference type="PANTHER" id="PTHR30173">
    <property type="entry name" value="SIGMA 19 FACTOR"/>
    <property type="match status" value="1"/>
</dbReference>
<evidence type="ECO:0000256" key="2">
    <source>
        <dbReference type="ARBA" id="ARBA00011344"/>
    </source>
</evidence>
<evidence type="ECO:0000256" key="4">
    <source>
        <dbReference type="ARBA" id="ARBA00023082"/>
    </source>
</evidence>
<dbReference type="InterPro" id="IPR007627">
    <property type="entry name" value="RNA_pol_sigma70_r2"/>
</dbReference>
<dbReference type="GO" id="GO:0006352">
    <property type="term" value="P:DNA-templated transcription initiation"/>
    <property type="evidence" value="ECO:0007669"/>
    <property type="project" value="InterPro"/>
</dbReference>
<dbReference type="Pfam" id="PF04542">
    <property type="entry name" value="Sigma70_r2"/>
    <property type="match status" value="1"/>
</dbReference>
<dbReference type="Proteomes" id="UP000035721">
    <property type="component" value="Unassembled WGS sequence"/>
</dbReference>
<dbReference type="InterPro" id="IPR036388">
    <property type="entry name" value="WH-like_DNA-bd_sf"/>
</dbReference>
<dbReference type="InterPro" id="IPR014284">
    <property type="entry name" value="RNA_pol_sigma-70_dom"/>
</dbReference>
<evidence type="ECO:0000259" key="7">
    <source>
        <dbReference type="Pfam" id="PF08281"/>
    </source>
</evidence>
<keyword evidence="9" id="KW-1185">Reference proteome</keyword>
<dbReference type="GO" id="GO:0003677">
    <property type="term" value="F:DNA binding"/>
    <property type="evidence" value="ECO:0007669"/>
    <property type="project" value="InterPro"/>
</dbReference>
<dbReference type="STRING" id="1194083.BN12_130011"/>
<comment type="subunit">
    <text evidence="2">Interacts transiently with the RNA polymerase catalytic core formed by RpoA, RpoB, RpoC and RpoZ (2 alpha, 1 beta, 1 beta' and 1 omega subunit) to form the RNA polymerase holoenzyme that can initiate transcription.</text>
</comment>
<dbReference type="Gene3D" id="1.10.10.10">
    <property type="entry name" value="Winged helix-like DNA-binding domain superfamily/Winged helix DNA-binding domain"/>
    <property type="match status" value="1"/>
</dbReference>
<dbReference type="InterPro" id="IPR013249">
    <property type="entry name" value="RNA_pol_sigma70_r4_t2"/>
</dbReference>
<dbReference type="RefSeq" id="WP_048549938.1">
    <property type="nucleotide sequence ID" value="NZ_HF570958.1"/>
</dbReference>
<evidence type="ECO:0000256" key="3">
    <source>
        <dbReference type="ARBA" id="ARBA00023015"/>
    </source>
</evidence>
<dbReference type="InterPro" id="IPR013325">
    <property type="entry name" value="RNA_pol_sigma_r2"/>
</dbReference>
<keyword evidence="3" id="KW-0805">Transcription regulation</keyword>
<dbReference type="InterPro" id="IPR052704">
    <property type="entry name" value="ECF_Sigma-70_Domain"/>
</dbReference>
<reference evidence="8 9" key="1">
    <citation type="journal article" date="2013" name="ISME J.">
        <title>A metabolic model for members of the genus Tetrasphaera involved in enhanced biological phosphorus removal.</title>
        <authorList>
            <person name="Kristiansen R."/>
            <person name="Nguyen H.T.T."/>
            <person name="Saunders A.M."/>
            <person name="Nielsen J.L."/>
            <person name="Wimmer R."/>
            <person name="Le V.Q."/>
            <person name="McIlroy S.J."/>
            <person name="Petrovski S."/>
            <person name="Seviour R.J."/>
            <person name="Calteau A."/>
            <person name="Nielsen K.L."/>
            <person name="Nielsen P.H."/>
        </authorList>
    </citation>
    <scope>NUCLEOTIDE SEQUENCE [LARGE SCALE GENOMIC DNA]</scope>
    <source>
        <strain evidence="8 9">T1-X7</strain>
    </source>
</reference>
<dbReference type="InterPro" id="IPR032710">
    <property type="entry name" value="NTF2-like_dom_sf"/>
</dbReference>
<organism evidence="8 9">
    <name type="scientific">Nostocoides japonicum T1-X7</name>
    <dbReference type="NCBI Taxonomy" id="1194083"/>
    <lineage>
        <taxon>Bacteria</taxon>
        <taxon>Bacillati</taxon>
        <taxon>Actinomycetota</taxon>
        <taxon>Actinomycetes</taxon>
        <taxon>Micrococcales</taxon>
        <taxon>Intrasporangiaceae</taxon>
        <taxon>Nostocoides</taxon>
    </lineage>
</organism>
<keyword evidence="4" id="KW-0731">Sigma factor</keyword>
<evidence type="ECO:0000313" key="8">
    <source>
        <dbReference type="EMBL" id="CCH76472.1"/>
    </source>
</evidence>
<dbReference type="InterPro" id="IPR013324">
    <property type="entry name" value="RNA_pol_sigma_r3/r4-like"/>
</dbReference>
<dbReference type="Pfam" id="PF08281">
    <property type="entry name" value="Sigma70_r4_2"/>
    <property type="match status" value="1"/>
</dbReference>
<dbReference type="SUPFAM" id="SSF88659">
    <property type="entry name" value="Sigma3 and sigma4 domains of RNA polymerase sigma factors"/>
    <property type="match status" value="1"/>
</dbReference>
<feature type="domain" description="RNA polymerase sigma-70 region 2" evidence="6">
    <location>
        <begin position="11"/>
        <end position="74"/>
    </location>
</feature>
<evidence type="ECO:0000313" key="9">
    <source>
        <dbReference type="Proteomes" id="UP000035721"/>
    </source>
</evidence>
<dbReference type="Gene3D" id="1.10.1740.10">
    <property type="match status" value="1"/>
</dbReference>
<dbReference type="PANTHER" id="PTHR30173:SF43">
    <property type="entry name" value="ECF RNA POLYMERASE SIGMA FACTOR SIGI-RELATED"/>
    <property type="match status" value="1"/>
</dbReference>
<dbReference type="AlphaFoldDB" id="A0A077LUT0"/>
<keyword evidence="5" id="KW-0804">Transcription</keyword>
<protein>
    <submittedName>
        <fullName evidence="8">Putative sigma factor</fullName>
    </submittedName>
</protein>
<accession>A0A077LUT0</accession>
<dbReference type="SUPFAM" id="SSF88946">
    <property type="entry name" value="Sigma2 domain of RNA polymerase sigma factors"/>
    <property type="match status" value="1"/>
</dbReference>
<sequence>MSDLDALAERFEPHRGHLRAVAYRMLGSANDAEDAVQESWFRLTRSDPAEVRNLGAWLTTVVSRVCLDLLRARAGRREDLVAGHQPDEHPDVSAAGRPEQEAELVDEVGRALLVVLDRLSPPERIAFVLHDMFAVPFDEIAPVLGRSPQTTKKLGSRARLKVRGTPAVGTAELARHRRTVETFLTASRAGDIEAILAVLDPDVVRRADLVAMPPGRPARVQGARVVAEEIAVFGTRSRHAATALVDGDVGIVVAPNGRLQLVLVVEYAGDVITGYELVADPTRLATLELADLPT</sequence>
<dbReference type="Gene3D" id="3.10.450.50">
    <property type="match status" value="1"/>
</dbReference>
<comment type="caution">
    <text evidence="8">The sequence shown here is derived from an EMBL/GenBank/DDBJ whole genome shotgun (WGS) entry which is preliminary data.</text>
</comment>
<dbReference type="EMBL" id="CAJB01000035">
    <property type="protein sequence ID" value="CCH76472.1"/>
    <property type="molecule type" value="Genomic_DNA"/>
</dbReference>
<proteinExistence type="inferred from homology"/>
<dbReference type="SUPFAM" id="SSF54427">
    <property type="entry name" value="NTF2-like"/>
    <property type="match status" value="1"/>
</dbReference>
<name>A0A077LUT0_9MICO</name>
<gene>
    <name evidence="8" type="ORF">BN12_130011</name>
</gene>
<feature type="domain" description="RNA polymerase sigma factor 70 region 4 type 2" evidence="7">
    <location>
        <begin position="111"/>
        <end position="161"/>
    </location>
</feature>
<evidence type="ECO:0000256" key="5">
    <source>
        <dbReference type="ARBA" id="ARBA00023163"/>
    </source>
</evidence>
<dbReference type="GO" id="GO:0016987">
    <property type="term" value="F:sigma factor activity"/>
    <property type="evidence" value="ECO:0007669"/>
    <property type="project" value="UniProtKB-KW"/>
</dbReference>